<dbReference type="EnsemblPlants" id="AUR62041273-RA">
    <property type="protein sequence ID" value="AUR62041273-RA:cds"/>
    <property type="gene ID" value="AUR62041273"/>
</dbReference>
<dbReference type="Proteomes" id="UP000596660">
    <property type="component" value="Unplaced"/>
</dbReference>
<proteinExistence type="predicted"/>
<protein>
    <submittedName>
        <fullName evidence="1">Uncharacterized protein</fullName>
    </submittedName>
</protein>
<sequence length="326" mass="35734">MQDVTYRQNHAETSRQGSIPTGRKITIDVITGGPVYGGSVSRAKKSLSEYRHLVNALSVEERPRTSPMLLISFSEEDAKGIVFPHDDLLVLVLTVNGADIKQALVDGGSSANILFSRAFDAMRIGRKYLTPVSYPVIGFNRSPVRPEGSIVLQVRMGKGPVVRDVMAEFLVIDVPSAYNTIVGRPLIHDMQAVVSTYHLTMVYVSNAGTTERVRGSKTMTRECYVSALKQSSRQHTCEQTPSKRERVPSTYDLAMENFDTRPVTAPRPSPGGETVEIELQPGVPGRVVRVGSNMDVDTRCHLSDPLPLLGLIKVGYVISVCFTSDN</sequence>
<keyword evidence="2" id="KW-1185">Reference proteome</keyword>
<dbReference type="PANTHER" id="PTHR33240:SF17">
    <property type="entry name" value="EUKARYOTIC PEPTIDE CHAIN RELEASE FACTOR GTP-BINDING SUBUNIT-LIKE"/>
    <property type="match status" value="1"/>
</dbReference>
<accession>A0A803N6D5</accession>
<name>A0A803N6D5_CHEQI</name>
<dbReference type="AlphaFoldDB" id="A0A803N6D5"/>
<reference evidence="1" key="2">
    <citation type="submission" date="2021-03" db="UniProtKB">
        <authorList>
            <consortium name="EnsemblPlants"/>
        </authorList>
    </citation>
    <scope>IDENTIFICATION</scope>
</reference>
<reference evidence="1" key="1">
    <citation type="journal article" date="2017" name="Nature">
        <title>The genome of Chenopodium quinoa.</title>
        <authorList>
            <person name="Jarvis D.E."/>
            <person name="Ho Y.S."/>
            <person name="Lightfoot D.J."/>
            <person name="Schmoeckel S.M."/>
            <person name="Li B."/>
            <person name="Borm T.J.A."/>
            <person name="Ohyanagi H."/>
            <person name="Mineta K."/>
            <person name="Michell C.T."/>
            <person name="Saber N."/>
            <person name="Kharbatia N.M."/>
            <person name="Rupper R.R."/>
            <person name="Sharp A.R."/>
            <person name="Dally N."/>
            <person name="Boughton B.A."/>
            <person name="Woo Y.H."/>
            <person name="Gao G."/>
            <person name="Schijlen E.G.W.M."/>
            <person name="Guo X."/>
            <person name="Momin A.A."/>
            <person name="Negrao S."/>
            <person name="Al-Babili S."/>
            <person name="Gehring C."/>
            <person name="Roessner U."/>
            <person name="Jung C."/>
            <person name="Murphy K."/>
            <person name="Arold S.T."/>
            <person name="Gojobori T."/>
            <person name="van der Linden C.G."/>
            <person name="van Loo E.N."/>
            <person name="Jellen E.N."/>
            <person name="Maughan P.J."/>
            <person name="Tester M."/>
        </authorList>
    </citation>
    <scope>NUCLEOTIDE SEQUENCE [LARGE SCALE GENOMIC DNA]</scope>
    <source>
        <strain evidence="1">cv. PI 614886</strain>
    </source>
</reference>
<dbReference type="OMA" id="PDAREMN"/>
<dbReference type="InterPro" id="IPR021109">
    <property type="entry name" value="Peptidase_aspartic_dom_sf"/>
</dbReference>
<dbReference type="Gramene" id="AUR62041273-RA">
    <property type="protein sequence ID" value="AUR62041273-RA:cds"/>
    <property type="gene ID" value="AUR62041273"/>
</dbReference>
<evidence type="ECO:0000313" key="2">
    <source>
        <dbReference type="Proteomes" id="UP000596660"/>
    </source>
</evidence>
<dbReference type="Gene3D" id="2.40.70.10">
    <property type="entry name" value="Acid Proteases"/>
    <property type="match status" value="1"/>
</dbReference>
<evidence type="ECO:0000313" key="1">
    <source>
        <dbReference type="EnsemblPlants" id="AUR62041273-RA:cds"/>
    </source>
</evidence>
<dbReference type="CDD" id="cd00303">
    <property type="entry name" value="retropepsin_like"/>
    <property type="match status" value="1"/>
</dbReference>
<dbReference type="PANTHER" id="PTHR33240">
    <property type="entry name" value="OS08G0508500 PROTEIN"/>
    <property type="match status" value="1"/>
</dbReference>
<organism evidence="1 2">
    <name type="scientific">Chenopodium quinoa</name>
    <name type="common">Quinoa</name>
    <dbReference type="NCBI Taxonomy" id="63459"/>
    <lineage>
        <taxon>Eukaryota</taxon>
        <taxon>Viridiplantae</taxon>
        <taxon>Streptophyta</taxon>
        <taxon>Embryophyta</taxon>
        <taxon>Tracheophyta</taxon>
        <taxon>Spermatophyta</taxon>
        <taxon>Magnoliopsida</taxon>
        <taxon>eudicotyledons</taxon>
        <taxon>Gunneridae</taxon>
        <taxon>Pentapetalae</taxon>
        <taxon>Caryophyllales</taxon>
        <taxon>Chenopodiaceae</taxon>
        <taxon>Chenopodioideae</taxon>
        <taxon>Atripliceae</taxon>
        <taxon>Chenopodium</taxon>
    </lineage>
</organism>